<name>A0AAD8KUY0_TARER</name>
<dbReference type="AlphaFoldDB" id="A0AAD8KUY0"/>
<feature type="compositionally biased region" description="Basic and acidic residues" evidence="2">
    <location>
        <begin position="231"/>
        <end position="324"/>
    </location>
</feature>
<evidence type="ECO:0000313" key="4">
    <source>
        <dbReference type="EMBL" id="KAK1429478.1"/>
    </source>
</evidence>
<feature type="region of interest" description="Disordered" evidence="2">
    <location>
        <begin position="133"/>
        <end position="164"/>
    </location>
</feature>
<feature type="compositionally biased region" description="Basic and acidic residues" evidence="2">
    <location>
        <begin position="134"/>
        <end position="162"/>
    </location>
</feature>
<accession>A0AAD8KUY0</accession>
<comment type="caution">
    <text evidence="4">The sequence shown here is derived from an EMBL/GenBank/DDBJ whole genome shotgun (WGS) entry which is preliminary data.</text>
</comment>
<dbReference type="GO" id="GO:0009626">
    <property type="term" value="P:plant-type hypersensitive response"/>
    <property type="evidence" value="ECO:0007669"/>
    <property type="project" value="UniProtKB-KW"/>
</dbReference>
<dbReference type="InterPro" id="IPR006121">
    <property type="entry name" value="HMA_dom"/>
</dbReference>
<evidence type="ECO:0000256" key="1">
    <source>
        <dbReference type="ARBA" id="ARBA00004170"/>
    </source>
</evidence>
<dbReference type="PROSITE" id="PS50846">
    <property type="entry name" value="HMA_2"/>
    <property type="match status" value="2"/>
</dbReference>
<feature type="region of interest" description="Disordered" evidence="2">
    <location>
        <begin position="231"/>
        <end position="325"/>
    </location>
</feature>
<keyword evidence="5" id="KW-1185">Reference proteome</keyword>
<protein>
    <recommendedName>
        <fullName evidence="3">HMA domain-containing protein</fullName>
    </recommendedName>
</protein>
<dbReference type="Gene3D" id="3.30.70.100">
    <property type="match status" value="2"/>
</dbReference>
<organism evidence="4 5">
    <name type="scientific">Tagetes erecta</name>
    <name type="common">African marigold</name>
    <dbReference type="NCBI Taxonomy" id="13708"/>
    <lineage>
        <taxon>Eukaryota</taxon>
        <taxon>Viridiplantae</taxon>
        <taxon>Streptophyta</taxon>
        <taxon>Embryophyta</taxon>
        <taxon>Tracheophyta</taxon>
        <taxon>Spermatophyta</taxon>
        <taxon>Magnoliopsida</taxon>
        <taxon>eudicotyledons</taxon>
        <taxon>Gunneridae</taxon>
        <taxon>Pentapetalae</taxon>
        <taxon>asterids</taxon>
        <taxon>campanulids</taxon>
        <taxon>Asterales</taxon>
        <taxon>Asteraceae</taxon>
        <taxon>Asteroideae</taxon>
        <taxon>Heliantheae alliance</taxon>
        <taxon>Tageteae</taxon>
        <taxon>Tagetes</taxon>
    </lineage>
</organism>
<dbReference type="GO" id="GO:0016020">
    <property type="term" value="C:membrane"/>
    <property type="evidence" value="ECO:0007669"/>
    <property type="project" value="UniProtKB-SubCell"/>
</dbReference>
<evidence type="ECO:0000313" key="5">
    <source>
        <dbReference type="Proteomes" id="UP001229421"/>
    </source>
</evidence>
<dbReference type="Proteomes" id="UP001229421">
    <property type="component" value="Unassembled WGS sequence"/>
</dbReference>
<comment type="subcellular location">
    <subcellularLocation>
        <location evidence="1">Membrane</location>
        <topology evidence="1">Peripheral membrane protein</topology>
    </subcellularLocation>
</comment>
<feature type="domain" description="HMA" evidence="3">
    <location>
        <begin position="64"/>
        <end position="127"/>
    </location>
</feature>
<dbReference type="SUPFAM" id="SSF55008">
    <property type="entry name" value="HMA, heavy metal-associated domain"/>
    <property type="match status" value="2"/>
</dbReference>
<reference evidence="4" key="1">
    <citation type="journal article" date="2023" name="bioRxiv">
        <title>Improved chromosome-level genome assembly for marigold (Tagetes erecta).</title>
        <authorList>
            <person name="Jiang F."/>
            <person name="Yuan L."/>
            <person name="Wang S."/>
            <person name="Wang H."/>
            <person name="Xu D."/>
            <person name="Wang A."/>
            <person name="Fan W."/>
        </authorList>
    </citation>
    <scope>NUCLEOTIDE SEQUENCE</scope>
    <source>
        <strain evidence="4">WSJ</strain>
        <tissue evidence="4">Leaf</tissue>
    </source>
</reference>
<dbReference type="PANTHER" id="PTHR46413">
    <property type="entry name" value="HEAVY METAL-ASSOCIATED ISOPRENYLATED PLANT PROTEIN 6"/>
    <property type="match status" value="1"/>
</dbReference>
<dbReference type="Pfam" id="PF00403">
    <property type="entry name" value="HMA"/>
    <property type="match status" value="2"/>
</dbReference>
<gene>
    <name evidence="4" type="ORF">QVD17_11687</name>
</gene>
<evidence type="ECO:0000259" key="3">
    <source>
        <dbReference type="PROSITE" id="PS50846"/>
    </source>
</evidence>
<sequence length="414" mass="46162">MLPLNQSTSFYHLMVQLLQPLKIKSIINHSTHMGEKDAVEINKEAHEKKTGGDADNTKKVDEGPITLVLKLDLHCAGCAKKVKKAIQYIEGVQTVKADSVSNKLTIIGKVDPVYIKERVEFKTKKTVEIISPKPKKDNGVVKKADDGDKPPEAKSNDQKPKEPQSTTVVLKIVLHCEGCSQKIKRIILKIDGVESVKLDDDKNLVTVKGTMNMKELIPYLKDKLKRNVDIVPPKKEDDKGGEKIATKKVEGGDDKKEKGDNNGNDDKKKNDSEKAVENSGGDEKKKNEEAKPVKIDEAKPVENKTEKKPDEVKKVGGGDGDTSKNTDVINKFEYYRHNPYIYTMPVPMYNQSYHNQDYGVSTQGYGNEGYVNHGYVMEYPHRPPPPPSPMSLHDPRASETDLFSVENPNACSVM</sequence>
<dbReference type="InterPro" id="IPR036163">
    <property type="entry name" value="HMA_dom_sf"/>
</dbReference>
<dbReference type="InterPro" id="IPR044594">
    <property type="entry name" value="HIPP01/3/5/6"/>
</dbReference>
<dbReference type="GO" id="GO:0046872">
    <property type="term" value="F:metal ion binding"/>
    <property type="evidence" value="ECO:0007669"/>
    <property type="project" value="InterPro"/>
</dbReference>
<dbReference type="EMBL" id="JAUHHV010000003">
    <property type="protein sequence ID" value="KAK1429478.1"/>
    <property type="molecule type" value="Genomic_DNA"/>
</dbReference>
<dbReference type="PANTHER" id="PTHR46413:SF28">
    <property type="entry name" value="HEAVY METAL-ASSOCIATED DOMAIN, HMA, HEAVY METAL-ASSOCIATED DOMAIN SUPERFAMILY"/>
    <property type="match status" value="1"/>
</dbReference>
<feature type="domain" description="HMA" evidence="3">
    <location>
        <begin position="165"/>
        <end position="228"/>
    </location>
</feature>
<proteinExistence type="predicted"/>
<evidence type="ECO:0000256" key="2">
    <source>
        <dbReference type="SAM" id="MobiDB-lite"/>
    </source>
</evidence>
<dbReference type="CDD" id="cd00371">
    <property type="entry name" value="HMA"/>
    <property type="match status" value="2"/>
</dbReference>